<sequence>MLWAICNTPRHQPHGDILSKIISSSFAALVSCEITDPSWRALLLQYEGHLIITKAWSNDHPEGKNFNGVDGAYIRTRGSAPHALPHSLQARPPRAAQAVSMAGTTPASLSS</sequence>
<proteinExistence type="predicted"/>
<accession>K2SDR9</accession>
<dbReference type="HOGENOM" id="CLU_2158896_0_0_1"/>
<organism evidence="2 3">
    <name type="scientific">Macrophomina phaseolina (strain MS6)</name>
    <name type="common">Charcoal rot fungus</name>
    <dbReference type="NCBI Taxonomy" id="1126212"/>
    <lineage>
        <taxon>Eukaryota</taxon>
        <taxon>Fungi</taxon>
        <taxon>Dikarya</taxon>
        <taxon>Ascomycota</taxon>
        <taxon>Pezizomycotina</taxon>
        <taxon>Dothideomycetes</taxon>
        <taxon>Dothideomycetes incertae sedis</taxon>
        <taxon>Botryosphaeriales</taxon>
        <taxon>Botryosphaeriaceae</taxon>
        <taxon>Macrophomina</taxon>
    </lineage>
</organism>
<evidence type="ECO:0000313" key="3">
    <source>
        <dbReference type="Proteomes" id="UP000007129"/>
    </source>
</evidence>
<protein>
    <submittedName>
        <fullName evidence="2">Uncharacterized protein</fullName>
    </submittedName>
</protein>
<dbReference type="Proteomes" id="UP000007129">
    <property type="component" value="Unassembled WGS sequence"/>
</dbReference>
<dbReference type="AlphaFoldDB" id="K2SDR9"/>
<dbReference type="EMBL" id="AHHD01000083">
    <property type="protein sequence ID" value="EKG20524.1"/>
    <property type="molecule type" value="Genomic_DNA"/>
</dbReference>
<reference evidence="2 3" key="1">
    <citation type="journal article" date="2012" name="BMC Genomics">
        <title>Tools to kill: Genome of one of the most destructive plant pathogenic fungi Macrophomina phaseolina.</title>
        <authorList>
            <person name="Islam M.S."/>
            <person name="Haque M.S."/>
            <person name="Islam M.M."/>
            <person name="Emdad E.M."/>
            <person name="Halim A."/>
            <person name="Hossen Q.M.M."/>
            <person name="Hossain M.Z."/>
            <person name="Ahmed B."/>
            <person name="Rahim S."/>
            <person name="Rahman M.S."/>
            <person name="Alam M.M."/>
            <person name="Hou S."/>
            <person name="Wan X."/>
            <person name="Saito J.A."/>
            <person name="Alam M."/>
        </authorList>
    </citation>
    <scope>NUCLEOTIDE SEQUENCE [LARGE SCALE GENOMIC DNA]</scope>
    <source>
        <strain evidence="2 3">MS6</strain>
    </source>
</reference>
<evidence type="ECO:0000256" key="1">
    <source>
        <dbReference type="SAM" id="MobiDB-lite"/>
    </source>
</evidence>
<gene>
    <name evidence="2" type="ORF">MPH_02051</name>
</gene>
<dbReference type="VEuPathDB" id="FungiDB:MPH_02051"/>
<name>K2SDR9_MACPH</name>
<comment type="caution">
    <text evidence="2">The sequence shown here is derived from an EMBL/GenBank/DDBJ whole genome shotgun (WGS) entry which is preliminary data.</text>
</comment>
<evidence type="ECO:0000313" key="2">
    <source>
        <dbReference type="EMBL" id="EKG20524.1"/>
    </source>
</evidence>
<feature type="compositionally biased region" description="Polar residues" evidence="1">
    <location>
        <begin position="102"/>
        <end position="111"/>
    </location>
</feature>
<feature type="region of interest" description="Disordered" evidence="1">
    <location>
        <begin position="83"/>
        <end position="111"/>
    </location>
</feature>
<dbReference type="InParanoid" id="K2SDR9"/>